<dbReference type="GO" id="GO:0003700">
    <property type="term" value="F:DNA-binding transcription factor activity"/>
    <property type="evidence" value="ECO:0007669"/>
    <property type="project" value="InterPro"/>
</dbReference>
<keyword evidence="3" id="KW-0804">Transcription</keyword>
<dbReference type="PANTHER" id="PTHR35790">
    <property type="entry name" value="HTH-TYPE TRANSCRIPTIONAL REGULATOR PCHR"/>
    <property type="match status" value="1"/>
</dbReference>
<organism evidence="5 6">
    <name type="scientific">Pseudooctadecabacter jejudonensis</name>
    <dbReference type="NCBI Taxonomy" id="1391910"/>
    <lineage>
        <taxon>Bacteria</taxon>
        <taxon>Pseudomonadati</taxon>
        <taxon>Pseudomonadota</taxon>
        <taxon>Alphaproteobacteria</taxon>
        <taxon>Rhodobacterales</taxon>
        <taxon>Paracoccaceae</taxon>
        <taxon>Pseudooctadecabacter</taxon>
    </lineage>
</organism>
<dbReference type="GO" id="GO:0003677">
    <property type="term" value="F:DNA binding"/>
    <property type="evidence" value="ECO:0007669"/>
    <property type="project" value="UniProtKB-KW"/>
</dbReference>
<dbReference type="Pfam" id="PF12802">
    <property type="entry name" value="MarR_2"/>
    <property type="match status" value="1"/>
</dbReference>
<evidence type="ECO:0000256" key="3">
    <source>
        <dbReference type="ARBA" id="ARBA00023163"/>
    </source>
</evidence>
<keyword evidence="2" id="KW-0238">DNA-binding</keyword>
<dbReference type="Gene3D" id="1.10.10.10">
    <property type="entry name" value="Winged helix-like DNA-binding domain superfamily/Winged helix DNA-binding domain"/>
    <property type="match status" value="1"/>
</dbReference>
<dbReference type="EMBL" id="FWFT01000007">
    <property type="protein sequence ID" value="SLN62556.1"/>
    <property type="molecule type" value="Genomic_DNA"/>
</dbReference>
<name>A0A1Y5TKJ7_9RHOB</name>
<dbReference type="Proteomes" id="UP000193623">
    <property type="component" value="Unassembled WGS sequence"/>
</dbReference>
<keyword evidence="6" id="KW-1185">Reference proteome</keyword>
<dbReference type="InterPro" id="IPR000835">
    <property type="entry name" value="HTH_MarR-typ"/>
</dbReference>
<keyword evidence="1" id="KW-0805">Transcription regulation</keyword>
<protein>
    <submittedName>
        <fullName evidence="5">Transcriptional regulator SlyA</fullName>
    </submittedName>
</protein>
<proteinExistence type="predicted"/>
<reference evidence="5 6" key="1">
    <citation type="submission" date="2017-03" db="EMBL/GenBank/DDBJ databases">
        <authorList>
            <person name="Afonso C.L."/>
            <person name="Miller P.J."/>
            <person name="Scott M.A."/>
            <person name="Spackman E."/>
            <person name="Goraichik I."/>
            <person name="Dimitrov K.M."/>
            <person name="Suarez D.L."/>
            <person name="Swayne D.E."/>
        </authorList>
    </citation>
    <scope>NUCLEOTIDE SEQUENCE [LARGE SCALE GENOMIC DNA]</scope>
    <source>
        <strain evidence="5 6">CECT 8397</strain>
    </source>
</reference>
<evidence type="ECO:0000256" key="1">
    <source>
        <dbReference type="ARBA" id="ARBA00023015"/>
    </source>
</evidence>
<dbReference type="AlphaFoldDB" id="A0A1Y5TKJ7"/>
<accession>A0A1Y5TKJ7</accession>
<dbReference type="PANTHER" id="PTHR35790:SF4">
    <property type="entry name" value="HTH-TYPE TRANSCRIPTIONAL REGULATOR PCHR"/>
    <property type="match status" value="1"/>
</dbReference>
<sequence length="149" mass="17236">MTKCASFDLQDFMPYLLNQAAEATSRAFSSTYRTKYGMLQTEWRVLFHLGRYGDLTAKEICDRASLHKAKVSRAVHALIDKHYLTRATRSDDRRHEVLSLTQQGRDVFDDLHQKAQSYEAALLQDFDHAEIAKMRTILIRIAELDQGRD</sequence>
<dbReference type="PROSITE" id="PS50995">
    <property type="entry name" value="HTH_MARR_2"/>
    <property type="match status" value="1"/>
</dbReference>
<evidence type="ECO:0000256" key="2">
    <source>
        <dbReference type="ARBA" id="ARBA00023125"/>
    </source>
</evidence>
<feature type="domain" description="HTH marR-type" evidence="4">
    <location>
        <begin position="10"/>
        <end position="143"/>
    </location>
</feature>
<evidence type="ECO:0000313" key="6">
    <source>
        <dbReference type="Proteomes" id="UP000193623"/>
    </source>
</evidence>
<dbReference type="InterPro" id="IPR036388">
    <property type="entry name" value="WH-like_DNA-bd_sf"/>
</dbReference>
<dbReference type="RefSeq" id="WP_085865715.1">
    <property type="nucleotide sequence ID" value="NZ_FWFT01000007.1"/>
</dbReference>
<dbReference type="OrthoDB" id="8906692at2"/>
<evidence type="ECO:0000259" key="4">
    <source>
        <dbReference type="PROSITE" id="PS50995"/>
    </source>
</evidence>
<gene>
    <name evidence="5" type="ORF">PSJ8397_03321</name>
</gene>
<dbReference type="SUPFAM" id="SSF46785">
    <property type="entry name" value="Winged helix' DNA-binding domain"/>
    <property type="match status" value="1"/>
</dbReference>
<dbReference type="InterPro" id="IPR052067">
    <property type="entry name" value="Metal_resp_HTH_trans_reg"/>
</dbReference>
<evidence type="ECO:0000313" key="5">
    <source>
        <dbReference type="EMBL" id="SLN62556.1"/>
    </source>
</evidence>
<dbReference type="SMART" id="SM00347">
    <property type="entry name" value="HTH_MARR"/>
    <property type="match status" value="1"/>
</dbReference>
<dbReference type="InterPro" id="IPR036390">
    <property type="entry name" value="WH_DNA-bd_sf"/>
</dbReference>